<keyword evidence="5" id="KW-0539">Nucleus</keyword>
<evidence type="ECO:0000256" key="3">
    <source>
        <dbReference type="ARBA" id="ARBA00022574"/>
    </source>
</evidence>
<evidence type="ECO:0000313" key="8">
    <source>
        <dbReference type="Proteomes" id="UP000008743"/>
    </source>
</evidence>
<dbReference type="GO" id="GO:0003682">
    <property type="term" value="F:chromatin binding"/>
    <property type="evidence" value="ECO:0007669"/>
    <property type="project" value="TreeGrafter"/>
</dbReference>
<gene>
    <name evidence="7" type="ORF">CAOG_008598</name>
</gene>
<dbReference type="EMBL" id="KE346362">
    <property type="protein sequence ID" value="KJE91211.1"/>
    <property type="molecule type" value="Genomic_DNA"/>
</dbReference>
<dbReference type="InterPro" id="IPR015943">
    <property type="entry name" value="WD40/YVTN_repeat-like_dom_sf"/>
</dbReference>
<dbReference type="Gene3D" id="2.130.10.10">
    <property type="entry name" value="YVTN repeat-like/Quinoprotein amine dehydrogenase"/>
    <property type="match status" value="2"/>
</dbReference>
<feature type="repeat" description="WD" evidence="6">
    <location>
        <begin position="117"/>
        <end position="158"/>
    </location>
</feature>
<keyword evidence="8" id="KW-1185">Reference proteome</keyword>
<dbReference type="eggNOG" id="KOG1446">
    <property type="taxonomic scope" value="Eukaryota"/>
</dbReference>
<keyword evidence="3 6" id="KW-0853">WD repeat</keyword>
<sequence length="324" mass="35442">MQCAVFFVFNRDAQMRITSENVGSLQLAKRFRDNSGRVNSLCLAPSGELCVTSSDDDSIHIYDCVQGKVKSKLYSKKYGCDLIHFAHGAKSVLHASNKVDNTIRYLSLHDNKYLRYFIGHTQRVVSLATSPSEDLFMTGSYDGTARLWDLRSNNTQGLLHTSGAPIVSFDPEGVLFAAGIESSMIKLYDLRTFDRGPFSTFNIQHHGEWIDIQFSNDGKLLLVSTRPGSLLLVDAYTGDLKSVLANTGNGAALLKGCFSPDGQFVFCGGIDGCVSIWSSSTGRLLTRLQGHTGPVECVVFNPKLFSLASASSEVGLWLPDDSDK</sequence>
<dbReference type="OrthoDB" id="27537at2759"/>
<accession>A0A0D2U7Z3</accession>
<dbReference type="InterPro" id="IPR037867">
    <property type="entry name" value="Swd2/WDR82"/>
</dbReference>
<dbReference type="InterPro" id="IPR001680">
    <property type="entry name" value="WD40_rpt"/>
</dbReference>
<dbReference type="PANTHER" id="PTHR19861:SF0">
    <property type="entry name" value="WD REPEAT-CONTAINING PROTEIN 82"/>
    <property type="match status" value="1"/>
</dbReference>
<name>A0A0D2U7Z3_CAPO3</name>
<proteinExistence type="inferred from homology"/>
<evidence type="ECO:0000256" key="2">
    <source>
        <dbReference type="ARBA" id="ARBA00005616"/>
    </source>
</evidence>
<evidence type="ECO:0000256" key="6">
    <source>
        <dbReference type="PROSITE-ProRule" id="PRU00221"/>
    </source>
</evidence>
<dbReference type="PANTHER" id="PTHR19861">
    <property type="entry name" value="WD40 REPEAT PROTEIN SWD2"/>
    <property type="match status" value="1"/>
</dbReference>
<dbReference type="CDD" id="cd00200">
    <property type="entry name" value="WD40"/>
    <property type="match status" value="1"/>
</dbReference>
<dbReference type="GO" id="GO:0016070">
    <property type="term" value="P:RNA metabolic process"/>
    <property type="evidence" value="ECO:0007669"/>
    <property type="project" value="UniProtKB-ARBA"/>
</dbReference>
<feature type="repeat" description="WD" evidence="6">
    <location>
        <begin position="258"/>
        <end position="287"/>
    </location>
</feature>
<protein>
    <submittedName>
        <fullName evidence="7">Uncharacterized protein</fullName>
    </submittedName>
</protein>
<comment type="similarity">
    <text evidence="2">Belongs to the WD repeat SWD2 family.</text>
</comment>
<dbReference type="Proteomes" id="UP000008743">
    <property type="component" value="Unassembled WGS sequence"/>
</dbReference>
<dbReference type="STRING" id="595528.A0A0D2U7Z3"/>
<dbReference type="PhylomeDB" id="A0A0D2U7Z3"/>
<evidence type="ECO:0000313" key="7">
    <source>
        <dbReference type="EMBL" id="KJE91211.1"/>
    </source>
</evidence>
<dbReference type="Pfam" id="PF00400">
    <property type="entry name" value="WD40"/>
    <property type="match status" value="4"/>
</dbReference>
<evidence type="ECO:0000256" key="5">
    <source>
        <dbReference type="ARBA" id="ARBA00023242"/>
    </source>
</evidence>
<dbReference type="PROSITE" id="PS50082">
    <property type="entry name" value="WD_REPEATS_2"/>
    <property type="match status" value="3"/>
</dbReference>
<evidence type="ECO:0000256" key="1">
    <source>
        <dbReference type="ARBA" id="ARBA00004123"/>
    </source>
</evidence>
<keyword evidence="4" id="KW-0677">Repeat</keyword>
<organism evidence="7 8">
    <name type="scientific">Capsaspora owczarzaki (strain ATCC 30864)</name>
    <dbReference type="NCBI Taxonomy" id="595528"/>
    <lineage>
        <taxon>Eukaryota</taxon>
        <taxon>Filasterea</taxon>
        <taxon>Capsaspora</taxon>
    </lineage>
</organism>
<dbReference type="AlphaFoldDB" id="A0A0D2U7Z3"/>
<dbReference type="GO" id="GO:0048188">
    <property type="term" value="C:Set1C/COMPASS complex"/>
    <property type="evidence" value="ECO:0007669"/>
    <property type="project" value="TreeGrafter"/>
</dbReference>
<comment type="subcellular location">
    <subcellularLocation>
        <location evidence="1">Nucleus</location>
    </subcellularLocation>
</comment>
<dbReference type="InParanoid" id="A0A0D2U7Z3"/>
<dbReference type="SUPFAM" id="SSF50978">
    <property type="entry name" value="WD40 repeat-like"/>
    <property type="match status" value="1"/>
</dbReference>
<reference evidence="8" key="1">
    <citation type="submission" date="2011-02" db="EMBL/GenBank/DDBJ databases">
        <title>The Genome Sequence of Capsaspora owczarzaki ATCC 30864.</title>
        <authorList>
            <person name="Russ C."/>
            <person name="Cuomo C."/>
            <person name="Burger G."/>
            <person name="Gray M.W."/>
            <person name="Holland P.W.H."/>
            <person name="King N."/>
            <person name="Lang F.B.F."/>
            <person name="Roger A.J."/>
            <person name="Ruiz-Trillo I."/>
            <person name="Young S.K."/>
            <person name="Zeng Q."/>
            <person name="Gargeya S."/>
            <person name="Alvarado L."/>
            <person name="Berlin A."/>
            <person name="Chapman S.B."/>
            <person name="Chen Z."/>
            <person name="Freedman E."/>
            <person name="Gellesch M."/>
            <person name="Goldberg J."/>
            <person name="Griggs A."/>
            <person name="Gujja S."/>
            <person name="Heilman E."/>
            <person name="Heiman D."/>
            <person name="Howarth C."/>
            <person name="Mehta T."/>
            <person name="Neiman D."/>
            <person name="Pearson M."/>
            <person name="Roberts A."/>
            <person name="Saif S."/>
            <person name="Shea T."/>
            <person name="Shenoy N."/>
            <person name="Sisk P."/>
            <person name="Stolte C."/>
            <person name="Sykes S."/>
            <person name="White J."/>
            <person name="Yandava C."/>
            <person name="Haas B."/>
            <person name="Nusbaum C."/>
            <person name="Birren B."/>
        </authorList>
    </citation>
    <scope>NUCLEOTIDE SEQUENCE</scope>
    <source>
        <strain evidence="8">ATCC 30864</strain>
    </source>
</reference>
<dbReference type="InterPro" id="IPR036322">
    <property type="entry name" value="WD40_repeat_dom_sf"/>
</dbReference>
<feature type="repeat" description="WD" evidence="6">
    <location>
        <begin position="31"/>
        <end position="63"/>
    </location>
</feature>
<dbReference type="SMART" id="SM00320">
    <property type="entry name" value="WD40"/>
    <property type="match status" value="6"/>
</dbReference>
<dbReference type="PROSITE" id="PS50294">
    <property type="entry name" value="WD_REPEATS_REGION"/>
    <property type="match status" value="1"/>
</dbReference>
<evidence type="ECO:0000256" key="4">
    <source>
        <dbReference type="ARBA" id="ARBA00022737"/>
    </source>
</evidence>
<dbReference type="FunCoup" id="A0A0D2U7Z3">
    <property type="interactions" value="529"/>
</dbReference>